<reference evidence="1 2" key="1">
    <citation type="submission" date="2015-01" db="EMBL/GenBank/DDBJ databases">
        <title>Genome of allotetraploid Gossypium barbadense reveals genomic plasticity and fiber elongation in cotton evolution.</title>
        <authorList>
            <person name="Chen X."/>
            <person name="Liu X."/>
            <person name="Zhao B."/>
            <person name="Zheng H."/>
            <person name="Hu Y."/>
            <person name="Lu G."/>
            <person name="Yang C."/>
            <person name="Chen J."/>
            <person name="Shan C."/>
            <person name="Zhang L."/>
            <person name="Zhou Y."/>
            <person name="Wang L."/>
            <person name="Guo W."/>
            <person name="Bai Y."/>
            <person name="Ruan J."/>
            <person name="Shangguan X."/>
            <person name="Mao Y."/>
            <person name="Jiang J."/>
            <person name="Zhu Y."/>
            <person name="Lei J."/>
            <person name="Kang H."/>
            <person name="Chen S."/>
            <person name="He X."/>
            <person name="Wang R."/>
            <person name="Wang Y."/>
            <person name="Chen J."/>
            <person name="Wang L."/>
            <person name="Yu S."/>
            <person name="Wang B."/>
            <person name="Wei J."/>
            <person name="Song S."/>
            <person name="Lu X."/>
            <person name="Gao Z."/>
            <person name="Gu W."/>
            <person name="Deng X."/>
            <person name="Ma D."/>
            <person name="Wang S."/>
            <person name="Liang W."/>
            <person name="Fang L."/>
            <person name="Cai C."/>
            <person name="Zhu X."/>
            <person name="Zhou B."/>
            <person name="Zhang Y."/>
            <person name="Chen Z."/>
            <person name="Xu S."/>
            <person name="Zhu R."/>
            <person name="Wang S."/>
            <person name="Zhang T."/>
            <person name="Zhao G."/>
        </authorList>
    </citation>
    <scope>NUCLEOTIDE SEQUENCE [LARGE SCALE GENOMIC DNA]</scope>
    <source>
        <strain evidence="2">cv. Xinhai21</strain>
        <tissue evidence="1">Leaf</tissue>
    </source>
</reference>
<gene>
    <name evidence="1" type="ORF">GOBAR_AA08848</name>
</gene>
<evidence type="ECO:0000313" key="1">
    <source>
        <dbReference type="EMBL" id="PPS11804.1"/>
    </source>
</evidence>
<evidence type="ECO:0000313" key="2">
    <source>
        <dbReference type="Proteomes" id="UP000239757"/>
    </source>
</evidence>
<organism evidence="1 2">
    <name type="scientific">Gossypium barbadense</name>
    <name type="common">Sea Island cotton</name>
    <name type="synonym">Hibiscus barbadensis</name>
    <dbReference type="NCBI Taxonomy" id="3634"/>
    <lineage>
        <taxon>Eukaryota</taxon>
        <taxon>Viridiplantae</taxon>
        <taxon>Streptophyta</taxon>
        <taxon>Embryophyta</taxon>
        <taxon>Tracheophyta</taxon>
        <taxon>Spermatophyta</taxon>
        <taxon>Magnoliopsida</taxon>
        <taxon>eudicotyledons</taxon>
        <taxon>Gunneridae</taxon>
        <taxon>Pentapetalae</taxon>
        <taxon>rosids</taxon>
        <taxon>malvids</taxon>
        <taxon>Malvales</taxon>
        <taxon>Malvaceae</taxon>
        <taxon>Malvoideae</taxon>
        <taxon>Gossypium</taxon>
    </lineage>
</organism>
<dbReference type="EMBL" id="KZ663551">
    <property type="protein sequence ID" value="PPS11804.1"/>
    <property type="molecule type" value="Genomic_DNA"/>
</dbReference>
<proteinExistence type="predicted"/>
<name>A0A2P5Y864_GOSBA</name>
<sequence>MDIDALIKSGCKRHRISTRVMCINLSSEEGESGIQLEHRRKRNADCGGPTAVVNLIFFSFGELANSCPSKLTHYYQRRHPLPPVRGNSLVAPTIKRDIVKAVEDFPSFLCRLLSEAELERVRKLYHKVREENEIINEQQWVFTELLAMMKMKVEECGTELAVEKERHITTEVELRRVTARHFTDLEKIIREC</sequence>
<dbReference type="AlphaFoldDB" id="A0A2P5Y864"/>
<dbReference type="Proteomes" id="UP000239757">
    <property type="component" value="Unassembled WGS sequence"/>
</dbReference>
<accession>A0A2P5Y864</accession>
<protein>
    <submittedName>
        <fullName evidence="1">Uncharacterized protein</fullName>
    </submittedName>
</protein>